<sequence>MTAVQELGGVQVLVCAAEGEPVAGEQDAVDLLGNAYYLGASWVAVPVERFGAEFFRLRSGVAGGVVQKFAQYRMGLAVVGDVAPHVERSDALRDFVRESNRGLQLWFVADLEELAGRFTG</sequence>
<dbReference type="STRING" id="2064.TR51_21005"/>
<dbReference type="GO" id="GO:0016787">
    <property type="term" value="F:hydrolase activity"/>
    <property type="evidence" value="ECO:0007669"/>
    <property type="project" value="UniProtKB-KW"/>
</dbReference>
<gene>
    <name evidence="2" type="ORF">TR51_21005</name>
</gene>
<dbReference type="InterPro" id="IPR025438">
    <property type="entry name" value="DUF4180"/>
</dbReference>
<dbReference type="AlphaFoldDB" id="A0A0D0PMR4"/>
<accession>A0A0D0PMR4</accession>
<keyword evidence="2" id="KW-0378">Hydrolase</keyword>
<evidence type="ECO:0000313" key="2">
    <source>
        <dbReference type="EMBL" id="KIQ61762.1"/>
    </source>
</evidence>
<dbReference type="Pfam" id="PF13788">
    <property type="entry name" value="DUF4180"/>
    <property type="match status" value="1"/>
</dbReference>
<dbReference type="RefSeq" id="WP_043913463.1">
    <property type="nucleotide sequence ID" value="NZ_BMRI01000004.1"/>
</dbReference>
<dbReference type="EMBL" id="JXZB01000004">
    <property type="protein sequence ID" value="KIQ61762.1"/>
    <property type="molecule type" value="Genomic_DNA"/>
</dbReference>
<organism evidence="2 3">
    <name type="scientific">Kitasatospora griseola</name>
    <name type="common">Streptomyces griseolosporeus</name>
    <dbReference type="NCBI Taxonomy" id="2064"/>
    <lineage>
        <taxon>Bacteria</taxon>
        <taxon>Bacillati</taxon>
        <taxon>Actinomycetota</taxon>
        <taxon>Actinomycetes</taxon>
        <taxon>Kitasatosporales</taxon>
        <taxon>Streptomycetaceae</taxon>
        <taxon>Kitasatospora</taxon>
    </lineage>
</organism>
<dbReference type="Proteomes" id="UP000032066">
    <property type="component" value="Unassembled WGS sequence"/>
</dbReference>
<dbReference type="PATRIC" id="fig|2064.6.peg.4515"/>
<evidence type="ECO:0000259" key="1">
    <source>
        <dbReference type="Pfam" id="PF13788"/>
    </source>
</evidence>
<reference evidence="2 3" key="1">
    <citation type="submission" date="2015-02" db="EMBL/GenBank/DDBJ databases">
        <title>Draft genome sequence of Kitasatospora griseola MF730-N6, a bafilomycin, terpentecin and satosporin producer.</title>
        <authorList>
            <person name="Arens J.C."/>
            <person name="Haltli B."/>
            <person name="Kerr R.G."/>
        </authorList>
    </citation>
    <scope>NUCLEOTIDE SEQUENCE [LARGE SCALE GENOMIC DNA]</scope>
    <source>
        <strain evidence="2 3">MF730-N6</strain>
    </source>
</reference>
<feature type="domain" description="DUF4180" evidence="1">
    <location>
        <begin position="9"/>
        <end position="117"/>
    </location>
</feature>
<evidence type="ECO:0000313" key="3">
    <source>
        <dbReference type="Proteomes" id="UP000032066"/>
    </source>
</evidence>
<name>A0A0D0PMR4_KITGR</name>
<protein>
    <submittedName>
        <fullName evidence="2">Alpha/beta hydrolase</fullName>
    </submittedName>
</protein>
<comment type="caution">
    <text evidence="2">The sequence shown here is derived from an EMBL/GenBank/DDBJ whole genome shotgun (WGS) entry which is preliminary data.</text>
</comment>
<dbReference type="OrthoDB" id="8595425at2"/>
<proteinExistence type="predicted"/>
<keyword evidence="3" id="KW-1185">Reference proteome</keyword>